<evidence type="ECO:0000256" key="4">
    <source>
        <dbReference type="SAM" id="MobiDB-lite"/>
    </source>
</evidence>
<feature type="domain" description="SHSP" evidence="5">
    <location>
        <begin position="61"/>
        <end position="280"/>
    </location>
</feature>
<evidence type="ECO:0000256" key="2">
    <source>
        <dbReference type="PROSITE-ProRule" id="PRU00285"/>
    </source>
</evidence>
<accession>A0AAI8VAN5</accession>
<feature type="compositionally biased region" description="Basic and acidic residues" evidence="4">
    <location>
        <begin position="125"/>
        <end position="134"/>
    </location>
</feature>
<dbReference type="EMBL" id="CAUWAG010000003">
    <property type="protein sequence ID" value="CAJ2501426.1"/>
    <property type="molecule type" value="Genomic_DNA"/>
</dbReference>
<sequence>MSVFGRNLYSIPAAENNFGNFGSLVRFIDDWDRTVNSPSQQQQQPSRNGVSQQGHQRQPRQLGPAFVPKFDLKETEDNFELHGELPGIAKQNVHVEFTDPQTIVVRGRVARSYTSGTPPAGLALEDVKDEKTDSEMSGAIGDEPVMVSGTDHHEQEQEQAHDNTDSHHARKSSYQATVQDENDDSSITTAEQSTPSTTTTEVAKPESSSPAKTQVQKSSAPPKPQAKYWVAERTVGEFARTFAFPSRVDHEGVSASLDNGILSVIVPKAKKHETRRIAIN</sequence>
<feature type="region of interest" description="Disordered" evidence="4">
    <location>
        <begin position="35"/>
        <end position="64"/>
    </location>
</feature>
<feature type="compositionally biased region" description="Low complexity" evidence="4">
    <location>
        <begin position="35"/>
        <end position="53"/>
    </location>
</feature>
<comment type="caution">
    <text evidence="6">The sequence shown here is derived from an EMBL/GenBank/DDBJ whole genome shotgun (WGS) entry which is preliminary data.</text>
</comment>
<dbReference type="PROSITE" id="PS01031">
    <property type="entry name" value="SHSP"/>
    <property type="match status" value="1"/>
</dbReference>
<evidence type="ECO:0000256" key="3">
    <source>
        <dbReference type="RuleBase" id="RU003616"/>
    </source>
</evidence>
<proteinExistence type="inferred from homology"/>
<keyword evidence="7" id="KW-1185">Reference proteome</keyword>
<evidence type="ECO:0000259" key="5">
    <source>
        <dbReference type="PROSITE" id="PS01031"/>
    </source>
</evidence>
<comment type="similarity">
    <text evidence="2 3">Belongs to the small heat shock protein (HSP20) family.</text>
</comment>
<dbReference type="Pfam" id="PF00011">
    <property type="entry name" value="HSP20"/>
    <property type="match status" value="1"/>
</dbReference>
<evidence type="ECO:0000313" key="6">
    <source>
        <dbReference type="EMBL" id="CAJ2501426.1"/>
    </source>
</evidence>
<dbReference type="InterPro" id="IPR002068">
    <property type="entry name" value="A-crystallin/Hsp20_dom"/>
</dbReference>
<dbReference type="InterPro" id="IPR008978">
    <property type="entry name" value="HSP20-like_chaperone"/>
</dbReference>
<reference evidence="6" key="1">
    <citation type="submission" date="2023-10" db="EMBL/GenBank/DDBJ databases">
        <authorList>
            <person name="Hackl T."/>
        </authorList>
    </citation>
    <scope>NUCLEOTIDE SEQUENCE</scope>
</reference>
<evidence type="ECO:0000256" key="1">
    <source>
        <dbReference type="ARBA" id="ARBA00023016"/>
    </source>
</evidence>
<dbReference type="PANTHER" id="PTHR11527">
    <property type="entry name" value="HEAT-SHOCK PROTEIN 20 FAMILY MEMBER"/>
    <property type="match status" value="1"/>
</dbReference>
<evidence type="ECO:0000313" key="7">
    <source>
        <dbReference type="Proteomes" id="UP001295740"/>
    </source>
</evidence>
<feature type="compositionally biased region" description="Low complexity" evidence="4">
    <location>
        <begin position="188"/>
        <end position="201"/>
    </location>
</feature>
<dbReference type="InterPro" id="IPR031107">
    <property type="entry name" value="Small_HSP"/>
</dbReference>
<feature type="compositionally biased region" description="Polar residues" evidence="4">
    <location>
        <begin position="206"/>
        <end position="219"/>
    </location>
</feature>
<organism evidence="6 7">
    <name type="scientific">Anthostomella pinea</name>
    <dbReference type="NCBI Taxonomy" id="933095"/>
    <lineage>
        <taxon>Eukaryota</taxon>
        <taxon>Fungi</taxon>
        <taxon>Dikarya</taxon>
        <taxon>Ascomycota</taxon>
        <taxon>Pezizomycotina</taxon>
        <taxon>Sordariomycetes</taxon>
        <taxon>Xylariomycetidae</taxon>
        <taxon>Xylariales</taxon>
        <taxon>Xylariaceae</taxon>
        <taxon>Anthostomella</taxon>
    </lineage>
</organism>
<feature type="compositionally biased region" description="Basic and acidic residues" evidence="4">
    <location>
        <begin position="150"/>
        <end position="167"/>
    </location>
</feature>
<protein>
    <submittedName>
        <fullName evidence="6">Uu.00g042790.m01.CDS01</fullName>
    </submittedName>
</protein>
<dbReference type="Proteomes" id="UP001295740">
    <property type="component" value="Unassembled WGS sequence"/>
</dbReference>
<feature type="region of interest" description="Disordered" evidence="4">
    <location>
        <begin position="112"/>
        <end position="226"/>
    </location>
</feature>
<dbReference type="AlphaFoldDB" id="A0AAI8VAN5"/>
<dbReference type="SUPFAM" id="SSF49764">
    <property type="entry name" value="HSP20-like chaperones"/>
    <property type="match status" value="1"/>
</dbReference>
<dbReference type="CDD" id="cd06464">
    <property type="entry name" value="ACD_sHsps-like"/>
    <property type="match status" value="1"/>
</dbReference>
<name>A0AAI8VAN5_9PEZI</name>
<keyword evidence="1" id="KW-0346">Stress response</keyword>
<gene>
    <name evidence="6" type="ORF">KHLLAP_LOCUS1894</name>
</gene>
<dbReference type="Gene3D" id="2.60.40.790">
    <property type="match status" value="1"/>
</dbReference>